<organism evidence="6 7">
    <name type="scientific">Coprococcus eutactus</name>
    <dbReference type="NCBI Taxonomy" id="33043"/>
    <lineage>
        <taxon>Bacteria</taxon>
        <taxon>Bacillati</taxon>
        <taxon>Bacillota</taxon>
        <taxon>Clostridia</taxon>
        <taxon>Lachnospirales</taxon>
        <taxon>Lachnospiraceae</taxon>
        <taxon>Coprococcus</taxon>
    </lineage>
</organism>
<proteinExistence type="predicted"/>
<evidence type="ECO:0000256" key="5">
    <source>
        <dbReference type="SAM" id="Phobius"/>
    </source>
</evidence>
<dbReference type="EMBL" id="QRVK01000010">
    <property type="protein sequence ID" value="RGS43150.1"/>
    <property type="molecule type" value="Genomic_DNA"/>
</dbReference>
<keyword evidence="2 5" id="KW-0812">Transmembrane</keyword>
<protein>
    <submittedName>
        <fullName evidence="6">CvpA family protein</fullName>
    </submittedName>
</protein>
<dbReference type="Pfam" id="PF02674">
    <property type="entry name" value="Colicin_V"/>
    <property type="match status" value="2"/>
</dbReference>
<name>A0A412ISR3_9FIRM</name>
<dbReference type="GO" id="GO:0009403">
    <property type="term" value="P:toxin biosynthetic process"/>
    <property type="evidence" value="ECO:0007669"/>
    <property type="project" value="InterPro"/>
</dbReference>
<evidence type="ECO:0000256" key="3">
    <source>
        <dbReference type="ARBA" id="ARBA00022989"/>
    </source>
</evidence>
<feature type="transmembrane region" description="Helical" evidence="5">
    <location>
        <begin position="133"/>
        <end position="159"/>
    </location>
</feature>
<keyword evidence="3 5" id="KW-1133">Transmembrane helix</keyword>
<evidence type="ECO:0000313" key="6">
    <source>
        <dbReference type="EMBL" id="RGS43150.1"/>
    </source>
</evidence>
<dbReference type="Proteomes" id="UP000283295">
    <property type="component" value="Unassembled WGS sequence"/>
</dbReference>
<dbReference type="InterPro" id="IPR003825">
    <property type="entry name" value="Colicin-V_CvpA"/>
</dbReference>
<feature type="transmembrane region" description="Helical" evidence="5">
    <location>
        <begin position="171"/>
        <end position="195"/>
    </location>
</feature>
<reference evidence="6 7" key="1">
    <citation type="submission" date="2018-08" db="EMBL/GenBank/DDBJ databases">
        <title>A genome reference for cultivated species of the human gut microbiota.</title>
        <authorList>
            <person name="Zou Y."/>
            <person name="Xue W."/>
            <person name="Luo G."/>
        </authorList>
    </citation>
    <scope>NUCLEOTIDE SEQUENCE [LARGE SCALE GENOMIC DNA]</scope>
    <source>
        <strain evidence="6 7">AF22-21</strain>
    </source>
</reference>
<gene>
    <name evidence="6" type="ORF">DWX94_06040</name>
</gene>
<dbReference type="AlphaFoldDB" id="A0A412ISR3"/>
<comment type="subcellular location">
    <subcellularLocation>
        <location evidence="1">Membrane</location>
        <topology evidence="1">Multi-pass membrane protein</topology>
    </subcellularLocation>
</comment>
<dbReference type="OrthoDB" id="1970894at2"/>
<sequence length="231" mass="25361">MNLMLLAFLAIVLLCALLGYHRGLLKSALSAIGIVGAILLANLLNPYVRTFICEHTGVREEVRQRIELGLNADQLDVQGSVYGKEGYLENTDLPEIVKNYIRSSDSIRKGQETLSEYVQDVVDYLTDMVVSGIAYITTVLLVALGLIIALALSNLVSVIPVVGGIDKTGGIVFGFAQSILIVWGLMLVITLFSAFSWGTDMMKMIDESKILTFVYKKNIFLKIVVDILDNI</sequence>
<feature type="transmembrane region" description="Helical" evidence="5">
    <location>
        <begin position="29"/>
        <end position="48"/>
    </location>
</feature>
<comment type="caution">
    <text evidence="6">The sequence shown here is derived from an EMBL/GenBank/DDBJ whole genome shotgun (WGS) entry which is preliminary data.</text>
</comment>
<accession>A0A412ISR3</accession>
<evidence type="ECO:0000313" key="7">
    <source>
        <dbReference type="Proteomes" id="UP000283295"/>
    </source>
</evidence>
<evidence type="ECO:0000256" key="2">
    <source>
        <dbReference type="ARBA" id="ARBA00022692"/>
    </source>
</evidence>
<dbReference type="GO" id="GO:0016020">
    <property type="term" value="C:membrane"/>
    <property type="evidence" value="ECO:0007669"/>
    <property type="project" value="UniProtKB-SubCell"/>
</dbReference>
<evidence type="ECO:0000256" key="1">
    <source>
        <dbReference type="ARBA" id="ARBA00004141"/>
    </source>
</evidence>
<evidence type="ECO:0000256" key="4">
    <source>
        <dbReference type="ARBA" id="ARBA00023136"/>
    </source>
</evidence>
<keyword evidence="4 5" id="KW-0472">Membrane</keyword>